<dbReference type="Proteomes" id="UP000464330">
    <property type="component" value="Chromosome"/>
</dbReference>
<name>A0A6C0QMG6_9BACL</name>
<gene>
    <name evidence="1" type="ORF">ERICV_00721</name>
</gene>
<evidence type="ECO:0000313" key="1">
    <source>
        <dbReference type="EMBL" id="QHZ49902.1"/>
    </source>
</evidence>
<dbReference type="EMBL" id="CP019717">
    <property type="protein sequence ID" value="QHZ49902.1"/>
    <property type="molecule type" value="Genomic_DNA"/>
</dbReference>
<accession>A0A6C0QMG6</accession>
<evidence type="ECO:0000313" key="2">
    <source>
        <dbReference type="Proteomes" id="UP000464330"/>
    </source>
</evidence>
<organism evidence="1 2">
    <name type="scientific">Paenibacillus larvae subsp. larvae</name>
    <dbReference type="NCBI Taxonomy" id="147375"/>
    <lineage>
        <taxon>Bacteria</taxon>
        <taxon>Bacillati</taxon>
        <taxon>Bacillota</taxon>
        <taxon>Bacilli</taxon>
        <taxon>Bacillales</taxon>
        <taxon>Paenibacillaceae</taxon>
        <taxon>Paenibacillus</taxon>
    </lineage>
</organism>
<dbReference type="AlphaFoldDB" id="A0A6C0QMG6"/>
<reference evidence="1 2" key="1">
    <citation type="journal article" date="2020" name="Int. J. Med. Microbiol.">
        <title>Discovery of Paenibacillus larvae ERIC V: Phenotypic and genomic comparison to genotypes ERIC I-IV reveal different inventories of virulence factors which correlate with epidemiological prevalences of American Foulbrood.</title>
        <authorList>
            <person name="Beims H."/>
            <person name="Bunk B."/>
            <person name="Erler S."/>
            <person name="Mohr K.I."/>
            <person name="Sproer C."/>
            <person name="Pradella S."/>
            <person name="Gunther G."/>
            <person name="Rohde M."/>
            <person name="von der Ohe W."/>
            <person name="Steinert M."/>
        </authorList>
    </citation>
    <scope>NUCLEOTIDE SEQUENCE [LARGE SCALE GENOMIC DNA]</scope>
    <source>
        <strain evidence="1">Eric_V</strain>
    </source>
</reference>
<protein>
    <submittedName>
        <fullName evidence="1">Uncharacterized protein</fullName>
    </submittedName>
</protein>
<proteinExistence type="predicted"/>
<sequence>MVLSEKEKQQRKAQLLQEIFEELKEFFLEGQRGEHNEPTT</sequence>